<gene>
    <name evidence="4" type="ORF">R1flu_004838</name>
</gene>
<dbReference type="AlphaFoldDB" id="A0ABD1YSF0"/>
<dbReference type="PANTHER" id="PTHR12993">
    <property type="entry name" value="N-ACETYLGLUCOSAMINYL-PHOSPHATIDYLINOSITOL DE-N-ACETYLASE-RELATED"/>
    <property type="match status" value="1"/>
</dbReference>
<keyword evidence="5" id="KW-1185">Reference proteome</keyword>
<reference evidence="4 5" key="1">
    <citation type="submission" date="2024-09" db="EMBL/GenBank/DDBJ databases">
        <title>Chromosome-scale assembly of Riccia fluitans.</title>
        <authorList>
            <person name="Paukszto L."/>
            <person name="Sawicki J."/>
            <person name="Karawczyk K."/>
            <person name="Piernik-Szablinska J."/>
            <person name="Szczecinska M."/>
            <person name="Mazdziarz M."/>
        </authorList>
    </citation>
    <scope>NUCLEOTIDE SEQUENCE [LARGE SCALE GENOMIC DNA]</scope>
    <source>
        <strain evidence="4">Rf_01</strain>
        <tissue evidence="4">Aerial parts of the thallus</tissue>
    </source>
</reference>
<dbReference type="InterPro" id="IPR003737">
    <property type="entry name" value="GlcNAc_PI_deacetylase-related"/>
</dbReference>
<dbReference type="SUPFAM" id="SSF102588">
    <property type="entry name" value="LmbE-like"/>
    <property type="match status" value="1"/>
</dbReference>
<evidence type="ECO:0000256" key="3">
    <source>
        <dbReference type="SAM" id="Phobius"/>
    </source>
</evidence>
<keyword evidence="3" id="KW-1133">Transmembrane helix</keyword>
<protein>
    <recommendedName>
        <fullName evidence="2">N-acetylglucosaminylphosphatidylinositol deacetylase</fullName>
        <ecNumber evidence="2">3.5.1.89</ecNumber>
    </recommendedName>
</protein>
<accession>A0ABD1YSF0</accession>
<evidence type="ECO:0000256" key="2">
    <source>
        <dbReference type="ARBA" id="ARBA00012176"/>
    </source>
</evidence>
<proteinExistence type="inferred from homology"/>
<organism evidence="4 5">
    <name type="scientific">Riccia fluitans</name>
    <dbReference type="NCBI Taxonomy" id="41844"/>
    <lineage>
        <taxon>Eukaryota</taxon>
        <taxon>Viridiplantae</taxon>
        <taxon>Streptophyta</taxon>
        <taxon>Embryophyta</taxon>
        <taxon>Marchantiophyta</taxon>
        <taxon>Marchantiopsida</taxon>
        <taxon>Marchantiidae</taxon>
        <taxon>Marchantiales</taxon>
        <taxon>Ricciaceae</taxon>
        <taxon>Riccia</taxon>
    </lineage>
</organism>
<comment type="caution">
    <text evidence="4">The sequence shown here is derived from an EMBL/GenBank/DDBJ whole genome shotgun (WGS) entry which is preliminary data.</text>
</comment>
<dbReference type="PANTHER" id="PTHR12993:SF11">
    <property type="entry name" value="N-ACETYLGLUCOSAMINYL-PHOSPHATIDYLINOSITOL DE-N-ACETYLASE"/>
    <property type="match status" value="1"/>
</dbReference>
<dbReference type="Proteomes" id="UP001605036">
    <property type="component" value="Unassembled WGS sequence"/>
</dbReference>
<name>A0ABD1YSF0_9MARC</name>
<keyword evidence="3" id="KW-0812">Transmembrane</keyword>
<dbReference type="GO" id="GO:0000225">
    <property type="term" value="F:N-acetylglucosaminylphosphatidylinositol deacetylase activity"/>
    <property type="evidence" value="ECO:0007669"/>
    <property type="project" value="UniProtKB-EC"/>
</dbReference>
<dbReference type="EMBL" id="JBHFFA010000003">
    <property type="protein sequence ID" value="KAL2633359.1"/>
    <property type="molecule type" value="Genomic_DNA"/>
</dbReference>
<evidence type="ECO:0000256" key="1">
    <source>
        <dbReference type="ARBA" id="ARBA00006066"/>
    </source>
</evidence>
<evidence type="ECO:0000313" key="4">
    <source>
        <dbReference type="EMBL" id="KAL2633359.1"/>
    </source>
</evidence>
<comment type="similarity">
    <text evidence="1">Belongs to the PIGL family.</text>
</comment>
<dbReference type="Pfam" id="PF02585">
    <property type="entry name" value="PIG-L"/>
    <property type="match status" value="1"/>
</dbReference>
<evidence type="ECO:0000313" key="5">
    <source>
        <dbReference type="Proteomes" id="UP001605036"/>
    </source>
</evidence>
<dbReference type="Gene3D" id="3.40.50.10320">
    <property type="entry name" value="LmbE-like"/>
    <property type="match status" value="1"/>
</dbReference>
<dbReference type="EC" id="3.5.1.89" evidence="2"/>
<feature type="transmembrane region" description="Helical" evidence="3">
    <location>
        <begin position="120"/>
        <end position="144"/>
    </location>
</feature>
<dbReference type="InterPro" id="IPR024078">
    <property type="entry name" value="LmbE-like_dom_sf"/>
</dbReference>
<keyword evidence="3" id="KW-0472">Membrane</keyword>
<sequence length="393" mass="45123">MICIICRGRRHRHFLISQERSSLSTRTSSFRCNFFFPHRKELLVLVAEEAAVEDEVVEVEEDLGEGEEEVEEVGLEEEGLEVAEEGVEGFEEEEVVVSEEEVEVEDEEDTEFKKLNVTEWLLPIVVVWWAMGMMCLILFPHYLLKPLPSSTSGINEQKVKRYLLLVAHPDDECMFFGPTLLSLSMLGGCEFHVLCISNGNADGLGSLRKIEMMSSCSVFKVPAENVTILDHPSLQDGHHQQWSQDLLVQIIAETVETQAIDCVITFDGYGVSGHPNHFALSHSLRAYLTQRWKYATEDILIEGWELESVNILRKYSGVLEIFLSSVRWLWSRKEGDFHCFVTPNPLTSVEAMKQHKSQWLWFRRLFVIFASYTYVNILRQVPSIGDKIMKKQK</sequence>